<evidence type="ECO:0000313" key="1">
    <source>
        <dbReference type="EMBL" id="PSR20617.1"/>
    </source>
</evidence>
<dbReference type="Proteomes" id="UP000241848">
    <property type="component" value="Unassembled WGS sequence"/>
</dbReference>
<evidence type="ECO:0000313" key="2">
    <source>
        <dbReference type="Proteomes" id="UP000241848"/>
    </source>
</evidence>
<keyword evidence="1" id="KW-0378">Hydrolase</keyword>
<protein>
    <submittedName>
        <fullName evidence="1">Protease</fullName>
    </submittedName>
</protein>
<gene>
    <name evidence="1" type="ORF">C7B45_13970</name>
</gene>
<dbReference type="PANTHER" id="PTHR35802:SF1">
    <property type="entry name" value="PROTEASE SYNTHASE AND SPORULATION PROTEIN PAI 2"/>
    <property type="match status" value="1"/>
</dbReference>
<dbReference type="EMBL" id="PXYV01000055">
    <property type="protein sequence ID" value="PSR20617.1"/>
    <property type="molecule type" value="Genomic_DNA"/>
</dbReference>
<dbReference type="GO" id="GO:0008233">
    <property type="term" value="F:peptidase activity"/>
    <property type="evidence" value="ECO:0007669"/>
    <property type="project" value="UniProtKB-KW"/>
</dbReference>
<comment type="caution">
    <text evidence="1">The sequence shown here is derived from an EMBL/GenBank/DDBJ whole genome shotgun (WGS) entry which is preliminary data.</text>
</comment>
<organism evidence="1 2">
    <name type="scientific">Sulfobacillus acidophilus</name>
    <dbReference type="NCBI Taxonomy" id="53633"/>
    <lineage>
        <taxon>Bacteria</taxon>
        <taxon>Bacillati</taxon>
        <taxon>Bacillota</taxon>
        <taxon>Clostridia</taxon>
        <taxon>Eubacteriales</taxon>
        <taxon>Clostridiales Family XVII. Incertae Sedis</taxon>
        <taxon>Sulfobacillus</taxon>
    </lineage>
</organism>
<accession>A0A2T2WEE6</accession>
<dbReference type="AlphaFoldDB" id="A0A2T2WEE6"/>
<dbReference type="PIRSF" id="PIRSF010372">
    <property type="entry name" value="PaiB"/>
    <property type="match status" value="1"/>
</dbReference>
<proteinExistence type="predicted"/>
<name>A0A2T2WEE6_9FIRM</name>
<keyword evidence="1" id="KW-0645">Protease</keyword>
<reference evidence="1 2" key="1">
    <citation type="journal article" date="2014" name="BMC Genomics">
        <title>Comparison of environmental and isolate Sulfobacillus genomes reveals diverse carbon, sulfur, nitrogen, and hydrogen metabolisms.</title>
        <authorList>
            <person name="Justice N.B."/>
            <person name="Norman A."/>
            <person name="Brown C.T."/>
            <person name="Singh A."/>
            <person name="Thomas B.C."/>
            <person name="Banfield J.F."/>
        </authorList>
    </citation>
    <scope>NUCLEOTIDE SEQUENCE [LARGE SCALE GENOMIC DNA]</scope>
    <source>
        <strain evidence="1">AMDSBA3</strain>
    </source>
</reference>
<dbReference type="Pfam" id="PF04299">
    <property type="entry name" value="FMN_bind_2"/>
    <property type="match status" value="1"/>
</dbReference>
<dbReference type="GO" id="GO:0006508">
    <property type="term" value="P:proteolysis"/>
    <property type="evidence" value="ECO:0007669"/>
    <property type="project" value="UniProtKB-KW"/>
</dbReference>
<dbReference type="PANTHER" id="PTHR35802">
    <property type="entry name" value="PROTEASE SYNTHASE AND SPORULATION PROTEIN PAI 2"/>
    <property type="match status" value="1"/>
</dbReference>
<dbReference type="InterPro" id="IPR012349">
    <property type="entry name" value="Split_barrel_FMN-bd"/>
</dbReference>
<dbReference type="SUPFAM" id="SSF50475">
    <property type="entry name" value="FMN-binding split barrel"/>
    <property type="match status" value="1"/>
</dbReference>
<dbReference type="InterPro" id="IPR007396">
    <property type="entry name" value="TR_PAI2-type"/>
</dbReference>
<dbReference type="Gene3D" id="2.30.110.10">
    <property type="entry name" value="Electron Transport, Fmn-binding Protein, Chain A"/>
    <property type="match status" value="1"/>
</dbReference>
<sequence>MYIPHYYRIEDRDQISEYLTRYPFGILVASDGNKPIAVHVPWEWRERDGRLVLEGHVARNNPMWKAAPNNVEVLVIFQGPHTYISPSWYQEQNVPTWNYVAIHVYGACRMMDDAQLEVFLENLVARYENGRPNARLWHTLTEDFRRQQMRGIVGLAVDVARIEAAAKMSQNRKDVDFRNIAEMLGSSDIPQDIEVSKVMKTVRPELFGDPR</sequence>